<dbReference type="AlphaFoldDB" id="A0A564Z966"/>
<sequence>MSIKVDGNSGFLNFTKSLFLIPYQVYFLPCSFYSYLIDFCSIADIMVISLLGFKRSNLPFH</sequence>
<keyword evidence="1" id="KW-0472">Membrane</keyword>
<feature type="transmembrane region" description="Helical" evidence="1">
    <location>
        <begin position="32"/>
        <end position="53"/>
    </location>
</feature>
<evidence type="ECO:0000313" key="2">
    <source>
        <dbReference type="EMBL" id="VUZ55418.1"/>
    </source>
</evidence>
<keyword evidence="3" id="KW-1185">Reference proteome</keyword>
<keyword evidence="1" id="KW-1133">Transmembrane helix</keyword>
<name>A0A564Z966_HYMDI</name>
<protein>
    <submittedName>
        <fullName evidence="2">Uncharacterized protein</fullName>
    </submittedName>
</protein>
<dbReference type="EMBL" id="CABIJS010000693">
    <property type="protein sequence ID" value="VUZ55418.1"/>
    <property type="molecule type" value="Genomic_DNA"/>
</dbReference>
<reference evidence="2 3" key="1">
    <citation type="submission" date="2019-07" db="EMBL/GenBank/DDBJ databases">
        <authorList>
            <person name="Jastrzebski P J."/>
            <person name="Paukszto L."/>
            <person name="Jastrzebski P J."/>
        </authorList>
    </citation>
    <scope>NUCLEOTIDE SEQUENCE [LARGE SCALE GENOMIC DNA]</scope>
    <source>
        <strain evidence="2 3">WMS-il1</strain>
    </source>
</reference>
<accession>A0A564Z966</accession>
<organism evidence="2 3">
    <name type="scientific">Hymenolepis diminuta</name>
    <name type="common">Rat tapeworm</name>
    <dbReference type="NCBI Taxonomy" id="6216"/>
    <lineage>
        <taxon>Eukaryota</taxon>
        <taxon>Metazoa</taxon>
        <taxon>Spiralia</taxon>
        <taxon>Lophotrochozoa</taxon>
        <taxon>Platyhelminthes</taxon>
        <taxon>Cestoda</taxon>
        <taxon>Eucestoda</taxon>
        <taxon>Cyclophyllidea</taxon>
        <taxon>Hymenolepididae</taxon>
        <taxon>Hymenolepis</taxon>
    </lineage>
</organism>
<gene>
    <name evidence="2" type="ORF">WMSIL1_LOCUS13299</name>
</gene>
<evidence type="ECO:0000313" key="3">
    <source>
        <dbReference type="Proteomes" id="UP000321570"/>
    </source>
</evidence>
<proteinExistence type="predicted"/>
<dbReference type="Proteomes" id="UP000321570">
    <property type="component" value="Unassembled WGS sequence"/>
</dbReference>
<keyword evidence="1" id="KW-0812">Transmembrane</keyword>
<evidence type="ECO:0000256" key="1">
    <source>
        <dbReference type="SAM" id="Phobius"/>
    </source>
</evidence>